<keyword evidence="2 7" id="KW-0813">Transport</keyword>
<evidence type="ECO:0000256" key="4">
    <source>
        <dbReference type="ARBA" id="ARBA00022692"/>
    </source>
</evidence>
<keyword evidence="6 7" id="KW-0472">Membrane</keyword>
<comment type="similarity">
    <text evidence="7">Belongs to the binding-protein-dependent transport system permease family.</text>
</comment>
<keyword evidence="5 7" id="KW-1133">Transmembrane helix</keyword>
<evidence type="ECO:0000256" key="2">
    <source>
        <dbReference type="ARBA" id="ARBA00022448"/>
    </source>
</evidence>
<accession>A0AAP4F722</accession>
<feature type="transmembrane region" description="Helical" evidence="7">
    <location>
        <begin position="226"/>
        <end position="244"/>
    </location>
</feature>
<comment type="subcellular location">
    <subcellularLocation>
        <location evidence="1 7">Cell membrane</location>
        <topology evidence="1 7">Multi-pass membrane protein</topology>
    </subcellularLocation>
</comment>
<evidence type="ECO:0000313" key="10">
    <source>
        <dbReference type="Proteomes" id="UP001226160"/>
    </source>
</evidence>
<evidence type="ECO:0000256" key="3">
    <source>
        <dbReference type="ARBA" id="ARBA00022475"/>
    </source>
</evidence>
<evidence type="ECO:0000256" key="1">
    <source>
        <dbReference type="ARBA" id="ARBA00004651"/>
    </source>
</evidence>
<organism evidence="9 10">
    <name type="scientific">Corynebacterium propinquum</name>
    <dbReference type="NCBI Taxonomy" id="43769"/>
    <lineage>
        <taxon>Bacteria</taxon>
        <taxon>Bacillati</taxon>
        <taxon>Actinomycetota</taxon>
        <taxon>Actinomycetes</taxon>
        <taxon>Mycobacteriales</taxon>
        <taxon>Corynebacteriaceae</taxon>
        <taxon>Corynebacterium</taxon>
    </lineage>
</organism>
<evidence type="ECO:0000313" key="9">
    <source>
        <dbReference type="EMBL" id="MDK4326410.1"/>
    </source>
</evidence>
<feature type="transmembrane region" description="Helical" evidence="7">
    <location>
        <begin position="100"/>
        <end position="123"/>
    </location>
</feature>
<dbReference type="GO" id="GO:0005886">
    <property type="term" value="C:plasma membrane"/>
    <property type="evidence" value="ECO:0007669"/>
    <property type="project" value="UniProtKB-SubCell"/>
</dbReference>
<evidence type="ECO:0000256" key="7">
    <source>
        <dbReference type="RuleBase" id="RU363032"/>
    </source>
</evidence>
<dbReference type="PANTHER" id="PTHR43163">
    <property type="entry name" value="DIPEPTIDE TRANSPORT SYSTEM PERMEASE PROTEIN DPPB-RELATED"/>
    <property type="match status" value="1"/>
</dbReference>
<dbReference type="SUPFAM" id="SSF161098">
    <property type="entry name" value="MetI-like"/>
    <property type="match status" value="1"/>
</dbReference>
<feature type="transmembrane region" description="Helical" evidence="7">
    <location>
        <begin position="178"/>
        <end position="195"/>
    </location>
</feature>
<evidence type="ECO:0000259" key="8">
    <source>
        <dbReference type="PROSITE" id="PS50928"/>
    </source>
</evidence>
<dbReference type="InterPro" id="IPR035906">
    <property type="entry name" value="MetI-like_sf"/>
</dbReference>
<dbReference type="InterPro" id="IPR000515">
    <property type="entry name" value="MetI-like"/>
</dbReference>
<dbReference type="RefSeq" id="WP_284589835.1">
    <property type="nucleotide sequence ID" value="NZ_JASNVP010000006.1"/>
</dbReference>
<feature type="transmembrane region" description="Helical" evidence="7">
    <location>
        <begin position="281"/>
        <end position="300"/>
    </location>
</feature>
<feature type="transmembrane region" description="Helical" evidence="7">
    <location>
        <begin position="144"/>
        <end position="163"/>
    </location>
</feature>
<reference evidence="9" key="1">
    <citation type="submission" date="2023-05" db="EMBL/GenBank/DDBJ databases">
        <title>Metabolic capabilities are highly conserved among human nasal-associated Corynebacterium species in pangenomic analyses.</title>
        <authorList>
            <person name="Tran T.H."/>
            <person name="Roberts A.Q."/>
            <person name="Escapa I.F."/>
            <person name="Gao W."/>
            <person name="Conlan S."/>
            <person name="Kong H."/>
            <person name="Segre J.A."/>
            <person name="Kelly M.S."/>
            <person name="Lemon K.P."/>
        </authorList>
    </citation>
    <scope>NUCLEOTIDE SEQUENCE</scope>
    <source>
        <strain evidence="9">KPL2654</strain>
    </source>
</reference>
<proteinExistence type="inferred from homology"/>
<dbReference type="PANTHER" id="PTHR43163:SF3">
    <property type="entry name" value="PEPTIDE ABC TRANSPORTER PERMEASE PROTEIN"/>
    <property type="match status" value="1"/>
</dbReference>
<name>A0AAP4F722_9CORY</name>
<feature type="transmembrane region" description="Helical" evidence="7">
    <location>
        <begin position="250"/>
        <end position="274"/>
    </location>
</feature>
<keyword evidence="4 7" id="KW-0812">Transmembrane</keyword>
<dbReference type="EMBL" id="JASNVP010000006">
    <property type="protein sequence ID" value="MDK4326410.1"/>
    <property type="molecule type" value="Genomic_DNA"/>
</dbReference>
<dbReference type="Pfam" id="PF19300">
    <property type="entry name" value="BPD_transp_1_N"/>
    <property type="match status" value="1"/>
</dbReference>
<dbReference type="Proteomes" id="UP001226160">
    <property type="component" value="Unassembled WGS sequence"/>
</dbReference>
<dbReference type="PROSITE" id="PS50928">
    <property type="entry name" value="ABC_TM1"/>
    <property type="match status" value="1"/>
</dbReference>
<evidence type="ECO:0000256" key="5">
    <source>
        <dbReference type="ARBA" id="ARBA00022989"/>
    </source>
</evidence>
<dbReference type="InterPro" id="IPR045621">
    <property type="entry name" value="BPD_transp_1_N"/>
</dbReference>
<feature type="transmembrane region" description="Helical" evidence="7">
    <location>
        <begin position="12"/>
        <end position="32"/>
    </location>
</feature>
<gene>
    <name evidence="9" type="ORF">QPX54_07830</name>
</gene>
<comment type="caution">
    <text evidence="9">The sequence shown here is derived from an EMBL/GenBank/DDBJ whole genome shotgun (WGS) entry which is preliminary data.</text>
</comment>
<dbReference type="GO" id="GO:0055085">
    <property type="term" value="P:transmembrane transport"/>
    <property type="evidence" value="ECO:0007669"/>
    <property type="project" value="InterPro"/>
</dbReference>
<dbReference type="Gene3D" id="1.10.3720.10">
    <property type="entry name" value="MetI-like"/>
    <property type="match status" value="1"/>
</dbReference>
<sequence>MAVLRWLLPRLGLRLLLLVGVLATVFILVDLLPGNAATQKLGANRTEEALAAAEIELGLDKPVYLRFVSWLVDAVQGDFGKSASGREISDLLAHSLPTTLITTGIAFGVTAACSIVIGLWWAFTRSNSFPARAIDISTTGLIAIPEFVVGVFFIAVFALWLRILPASSLVGSATGLDWTMYVLPVATLLVPQVAWNSRIVRSATSDVCKLPHVDAARLAGISERRLLWVHIFPLAAPAIAASLATSSGVLVAGTVAVETLFNHPGVGLVIASAVSQRDIPVLVAMLAVTGAMILLFLTIADGIKATLSPKGQL</sequence>
<dbReference type="Pfam" id="PF00528">
    <property type="entry name" value="BPD_transp_1"/>
    <property type="match status" value="1"/>
</dbReference>
<evidence type="ECO:0000256" key="6">
    <source>
        <dbReference type="ARBA" id="ARBA00023136"/>
    </source>
</evidence>
<dbReference type="CDD" id="cd06261">
    <property type="entry name" value="TM_PBP2"/>
    <property type="match status" value="1"/>
</dbReference>
<protein>
    <submittedName>
        <fullName evidence="9">ABC transporter permease</fullName>
    </submittedName>
</protein>
<feature type="domain" description="ABC transmembrane type-1" evidence="8">
    <location>
        <begin position="96"/>
        <end position="300"/>
    </location>
</feature>
<dbReference type="AlphaFoldDB" id="A0AAP4F722"/>
<keyword evidence="3" id="KW-1003">Cell membrane</keyword>